<reference evidence="1 2" key="1">
    <citation type="submission" date="2021-11" db="EMBL/GenBank/DDBJ databases">
        <title>Whole genome of Geoglobus acetivorans.</title>
        <authorList>
            <person name="Liu D."/>
        </authorList>
    </citation>
    <scope>NUCLEOTIDE SEQUENCE [LARGE SCALE GENOMIC DNA]</scope>
    <source>
        <strain evidence="1 2">SBH6</strain>
    </source>
</reference>
<sequence>MNTGEAKKVLEILARADGGCEFCARELFHIFIHEFPEFSDMAKAIFREKFNKDLEE</sequence>
<name>A0ABZ3H0A0_GEOAI</name>
<evidence type="ECO:0000313" key="1">
    <source>
        <dbReference type="EMBL" id="XAT62978.1"/>
    </source>
</evidence>
<dbReference type="Proteomes" id="UP001492541">
    <property type="component" value="Chromosome"/>
</dbReference>
<protein>
    <submittedName>
        <fullName evidence="1">Uncharacterized protein</fullName>
    </submittedName>
</protein>
<evidence type="ECO:0000313" key="2">
    <source>
        <dbReference type="Proteomes" id="UP001492541"/>
    </source>
</evidence>
<proteinExistence type="predicted"/>
<dbReference type="GeneID" id="90449396"/>
<gene>
    <name evidence="1" type="ORF">LPQ35_06875</name>
</gene>
<dbReference type="RefSeq" id="WP_193808141.1">
    <property type="nucleotide sequence ID" value="NZ_CP087714.1"/>
</dbReference>
<organism evidence="1 2">
    <name type="scientific">Geoglobus acetivorans</name>
    <dbReference type="NCBI Taxonomy" id="565033"/>
    <lineage>
        <taxon>Archaea</taxon>
        <taxon>Methanobacteriati</taxon>
        <taxon>Methanobacteriota</taxon>
        <taxon>Archaeoglobi</taxon>
        <taxon>Archaeoglobales</taxon>
        <taxon>Archaeoglobaceae</taxon>
        <taxon>Geoglobus</taxon>
    </lineage>
</organism>
<accession>A0ABZ3H0A0</accession>
<keyword evidence="2" id="KW-1185">Reference proteome</keyword>
<dbReference type="EMBL" id="CP087714">
    <property type="protein sequence ID" value="XAT62978.1"/>
    <property type="molecule type" value="Genomic_DNA"/>
</dbReference>